<sequence length="37" mass="4368">MHMDQDVWHARIYIHQICLDIIIPEIAGKCNTTCHTF</sequence>
<protein>
    <submittedName>
        <fullName evidence="1">Uncharacterized protein</fullName>
    </submittedName>
</protein>
<name>A0A2P2QBY7_RHIMU</name>
<accession>A0A2P2QBY7</accession>
<dbReference type="AlphaFoldDB" id="A0A2P2QBY7"/>
<reference evidence="1" key="1">
    <citation type="submission" date="2018-02" db="EMBL/GenBank/DDBJ databases">
        <title>Rhizophora mucronata_Transcriptome.</title>
        <authorList>
            <person name="Meera S.P."/>
            <person name="Sreeshan A."/>
            <person name="Augustine A."/>
        </authorList>
    </citation>
    <scope>NUCLEOTIDE SEQUENCE</scope>
    <source>
        <tissue evidence="1">Leaf</tissue>
    </source>
</reference>
<proteinExistence type="predicted"/>
<dbReference type="EMBL" id="GGEC01084026">
    <property type="protein sequence ID" value="MBX64510.1"/>
    <property type="molecule type" value="Transcribed_RNA"/>
</dbReference>
<evidence type="ECO:0000313" key="1">
    <source>
        <dbReference type="EMBL" id="MBX64510.1"/>
    </source>
</evidence>
<organism evidence="1">
    <name type="scientific">Rhizophora mucronata</name>
    <name type="common">Asiatic mangrove</name>
    <dbReference type="NCBI Taxonomy" id="61149"/>
    <lineage>
        <taxon>Eukaryota</taxon>
        <taxon>Viridiplantae</taxon>
        <taxon>Streptophyta</taxon>
        <taxon>Embryophyta</taxon>
        <taxon>Tracheophyta</taxon>
        <taxon>Spermatophyta</taxon>
        <taxon>Magnoliopsida</taxon>
        <taxon>eudicotyledons</taxon>
        <taxon>Gunneridae</taxon>
        <taxon>Pentapetalae</taxon>
        <taxon>rosids</taxon>
        <taxon>fabids</taxon>
        <taxon>Malpighiales</taxon>
        <taxon>Rhizophoraceae</taxon>
        <taxon>Rhizophora</taxon>
    </lineage>
</organism>